<dbReference type="Pfam" id="PF02367">
    <property type="entry name" value="TsaE"/>
    <property type="match status" value="1"/>
</dbReference>
<evidence type="ECO:0000256" key="6">
    <source>
        <dbReference type="ARBA" id="ARBA00022723"/>
    </source>
</evidence>
<reference evidence="11" key="1">
    <citation type="submission" date="2018-05" db="EMBL/GenBank/DDBJ databases">
        <authorList>
            <person name="Lanie J.A."/>
            <person name="Ng W.-L."/>
            <person name="Kazmierczak K.M."/>
            <person name="Andrzejewski T.M."/>
            <person name="Davidsen T.M."/>
            <person name="Wayne K.J."/>
            <person name="Tettelin H."/>
            <person name="Glass J.I."/>
            <person name="Rusch D."/>
            <person name="Podicherti R."/>
            <person name="Tsui H.-C.T."/>
            <person name="Winkler M.E."/>
        </authorList>
    </citation>
    <scope>NUCLEOTIDE SEQUENCE</scope>
</reference>
<dbReference type="SUPFAM" id="SSF52540">
    <property type="entry name" value="P-loop containing nucleoside triphosphate hydrolases"/>
    <property type="match status" value="1"/>
</dbReference>
<dbReference type="EMBL" id="UINC01206528">
    <property type="protein sequence ID" value="SVE28194.1"/>
    <property type="molecule type" value="Genomic_DNA"/>
</dbReference>
<sequence>WVGSETQDPHETIQLGEYFSGFMEKGDVYAFLGELASGKTTFIQGILRGLRYTRPVTSPTFTLINEYNTKHQVIHIDCYRENELNRWIKLGLNDYMNEENIVMIEWADKIKVLLPEDTIYIQFSHKGVNKREIILKENEYSCC</sequence>
<dbReference type="InterPro" id="IPR027417">
    <property type="entry name" value="P-loop_NTPase"/>
</dbReference>
<dbReference type="PANTHER" id="PTHR33540">
    <property type="entry name" value="TRNA THREONYLCARBAMOYLADENOSINE BIOSYNTHESIS PROTEIN TSAE"/>
    <property type="match status" value="1"/>
</dbReference>
<evidence type="ECO:0000256" key="10">
    <source>
        <dbReference type="ARBA" id="ARBA00032441"/>
    </source>
</evidence>
<gene>
    <name evidence="11" type="ORF">METZ01_LOCUS481048</name>
</gene>
<feature type="non-terminal residue" evidence="11">
    <location>
        <position position="1"/>
    </location>
</feature>
<keyword evidence="7" id="KW-0547">Nucleotide-binding</keyword>
<accession>A0A383C7M7</accession>
<dbReference type="PANTHER" id="PTHR33540:SF2">
    <property type="entry name" value="TRNA THREONYLCARBAMOYLADENOSINE BIOSYNTHESIS PROTEIN TSAE"/>
    <property type="match status" value="1"/>
</dbReference>
<evidence type="ECO:0000256" key="5">
    <source>
        <dbReference type="ARBA" id="ARBA00022694"/>
    </source>
</evidence>
<keyword evidence="8" id="KW-0067">ATP-binding</keyword>
<dbReference type="GO" id="GO:0002949">
    <property type="term" value="P:tRNA threonylcarbamoyladenosine modification"/>
    <property type="evidence" value="ECO:0007669"/>
    <property type="project" value="InterPro"/>
</dbReference>
<comment type="subcellular location">
    <subcellularLocation>
        <location evidence="1">Cytoplasm</location>
    </subcellularLocation>
</comment>
<evidence type="ECO:0000256" key="9">
    <source>
        <dbReference type="ARBA" id="ARBA00022842"/>
    </source>
</evidence>
<dbReference type="NCBIfam" id="TIGR00150">
    <property type="entry name" value="T6A_YjeE"/>
    <property type="match status" value="1"/>
</dbReference>
<keyword evidence="6" id="KW-0479">Metal-binding</keyword>
<evidence type="ECO:0000256" key="3">
    <source>
        <dbReference type="ARBA" id="ARBA00019010"/>
    </source>
</evidence>
<evidence type="ECO:0000256" key="8">
    <source>
        <dbReference type="ARBA" id="ARBA00022840"/>
    </source>
</evidence>
<comment type="similarity">
    <text evidence="2">Belongs to the TsaE family.</text>
</comment>
<protein>
    <recommendedName>
        <fullName evidence="3">tRNA threonylcarbamoyladenosine biosynthesis protein TsaE</fullName>
    </recommendedName>
    <alternativeName>
        <fullName evidence="10">t(6)A37 threonylcarbamoyladenosine biosynthesis protein TsaE</fullName>
    </alternativeName>
</protein>
<dbReference type="GO" id="GO:0046872">
    <property type="term" value="F:metal ion binding"/>
    <property type="evidence" value="ECO:0007669"/>
    <property type="project" value="UniProtKB-KW"/>
</dbReference>
<dbReference type="Gene3D" id="3.40.50.300">
    <property type="entry name" value="P-loop containing nucleotide triphosphate hydrolases"/>
    <property type="match status" value="1"/>
</dbReference>
<keyword evidence="9" id="KW-0460">Magnesium</keyword>
<dbReference type="InterPro" id="IPR003442">
    <property type="entry name" value="T6A_TsaE"/>
</dbReference>
<evidence type="ECO:0000256" key="1">
    <source>
        <dbReference type="ARBA" id="ARBA00004496"/>
    </source>
</evidence>
<dbReference type="AlphaFoldDB" id="A0A383C7M7"/>
<dbReference type="GO" id="GO:0005737">
    <property type="term" value="C:cytoplasm"/>
    <property type="evidence" value="ECO:0007669"/>
    <property type="project" value="UniProtKB-SubCell"/>
</dbReference>
<evidence type="ECO:0000256" key="7">
    <source>
        <dbReference type="ARBA" id="ARBA00022741"/>
    </source>
</evidence>
<proteinExistence type="inferred from homology"/>
<keyword evidence="4" id="KW-0963">Cytoplasm</keyword>
<evidence type="ECO:0000256" key="4">
    <source>
        <dbReference type="ARBA" id="ARBA00022490"/>
    </source>
</evidence>
<organism evidence="11">
    <name type="scientific">marine metagenome</name>
    <dbReference type="NCBI Taxonomy" id="408172"/>
    <lineage>
        <taxon>unclassified sequences</taxon>
        <taxon>metagenomes</taxon>
        <taxon>ecological metagenomes</taxon>
    </lineage>
</organism>
<keyword evidence="5" id="KW-0819">tRNA processing</keyword>
<dbReference type="GO" id="GO:0005524">
    <property type="term" value="F:ATP binding"/>
    <property type="evidence" value="ECO:0007669"/>
    <property type="project" value="UniProtKB-KW"/>
</dbReference>
<evidence type="ECO:0000313" key="11">
    <source>
        <dbReference type="EMBL" id="SVE28194.1"/>
    </source>
</evidence>
<name>A0A383C7M7_9ZZZZ</name>
<evidence type="ECO:0000256" key="2">
    <source>
        <dbReference type="ARBA" id="ARBA00007599"/>
    </source>
</evidence>